<reference evidence="1" key="1">
    <citation type="submission" date="2018-05" db="EMBL/GenBank/DDBJ databases">
        <authorList>
            <person name="Lanie J.A."/>
            <person name="Ng W.-L."/>
            <person name="Kazmierczak K.M."/>
            <person name="Andrzejewski T.M."/>
            <person name="Davidsen T.M."/>
            <person name="Wayne K.J."/>
            <person name="Tettelin H."/>
            <person name="Glass J.I."/>
            <person name="Rusch D."/>
            <person name="Podicherti R."/>
            <person name="Tsui H.-C.T."/>
            <person name="Winkler M.E."/>
        </authorList>
    </citation>
    <scope>NUCLEOTIDE SEQUENCE</scope>
</reference>
<dbReference type="SUPFAM" id="SSF49464">
    <property type="entry name" value="Carboxypeptidase regulatory domain-like"/>
    <property type="match status" value="1"/>
</dbReference>
<dbReference type="EMBL" id="UINC01064333">
    <property type="protein sequence ID" value="SVB92893.1"/>
    <property type="molecule type" value="Genomic_DNA"/>
</dbReference>
<protein>
    <submittedName>
        <fullName evidence="1">Uncharacterized protein</fullName>
    </submittedName>
</protein>
<dbReference type="InterPro" id="IPR008969">
    <property type="entry name" value="CarboxyPept-like_regulatory"/>
</dbReference>
<sequence length="455" mass="48328">GNVVTPKLTTLEALQDSSVAEAHEGMLLHTRMLTWADTSPAGLDSNWASGGSGFAIKAAHGQGSTFDVRVDNSTDINQLADAPDGIFDLVAVMGQYHSTNAYGGYQLLPRTVDDIHLHAEYHGTVTNVSTGTALSGVMVTSDLRSDTTGANGGYVTASGLEGTSLAFSKDGYTPATFSINASGAGFTLMDVGLYPTPEAVVYVNGLEAQSDVGIVDTDSSATGTQWAVVRSLQAGVYVSYNNYLDTLIYPASGSMMLVLNDLDTTDGDGGYVNNSYSVWHAPGVVDLTSLADSTNTLLSMDLWLDTESNWDYVKAMVKSAADTSDTWMILGSKSGNTGGWEDWSLDLTPVDTLTDAKFALLFDSDGSVIRGFGALVDNIKVHGRDDYWVAMGPSNLSATNFEDDVVNLSWSAPGTGGSVGYQFIDIHDVLETPSLPVEDPRFNTNPEPYFKTVEI</sequence>
<proteinExistence type="predicted"/>
<feature type="non-terminal residue" evidence="1">
    <location>
        <position position="455"/>
    </location>
</feature>
<gene>
    <name evidence="1" type="ORF">METZ01_LOCUS245747</name>
</gene>
<dbReference type="AlphaFoldDB" id="A0A382I1Z2"/>
<organism evidence="1">
    <name type="scientific">marine metagenome</name>
    <dbReference type="NCBI Taxonomy" id="408172"/>
    <lineage>
        <taxon>unclassified sequences</taxon>
        <taxon>metagenomes</taxon>
        <taxon>ecological metagenomes</taxon>
    </lineage>
</organism>
<evidence type="ECO:0000313" key="1">
    <source>
        <dbReference type="EMBL" id="SVB92893.1"/>
    </source>
</evidence>
<feature type="non-terminal residue" evidence="1">
    <location>
        <position position="1"/>
    </location>
</feature>
<name>A0A382I1Z2_9ZZZZ</name>
<accession>A0A382I1Z2</accession>